<protein>
    <submittedName>
        <fullName evidence="2">Uncharacterized protein</fullName>
    </submittedName>
</protein>
<dbReference type="EMBL" id="JANPWB010000013">
    <property type="protein sequence ID" value="KAJ1108095.1"/>
    <property type="molecule type" value="Genomic_DNA"/>
</dbReference>
<dbReference type="Proteomes" id="UP001066276">
    <property type="component" value="Chromosome 9"/>
</dbReference>
<gene>
    <name evidence="2" type="ORF">NDU88_005477</name>
</gene>
<keyword evidence="3" id="KW-1185">Reference proteome</keyword>
<accession>A0AAV7N5Y7</accession>
<organism evidence="2 3">
    <name type="scientific">Pleurodeles waltl</name>
    <name type="common">Iberian ribbed newt</name>
    <dbReference type="NCBI Taxonomy" id="8319"/>
    <lineage>
        <taxon>Eukaryota</taxon>
        <taxon>Metazoa</taxon>
        <taxon>Chordata</taxon>
        <taxon>Craniata</taxon>
        <taxon>Vertebrata</taxon>
        <taxon>Euteleostomi</taxon>
        <taxon>Amphibia</taxon>
        <taxon>Batrachia</taxon>
        <taxon>Caudata</taxon>
        <taxon>Salamandroidea</taxon>
        <taxon>Salamandridae</taxon>
        <taxon>Pleurodelinae</taxon>
        <taxon>Pleurodeles</taxon>
    </lineage>
</organism>
<name>A0AAV7N5Y7_PLEWA</name>
<sequence length="70" mass="7594">MCTGRRQSGGPHLWQQHQVGRRGEGREAKGAPAPTPLERHSRLNARTVAALDALFVLPGPRAAMTSRDLP</sequence>
<proteinExistence type="predicted"/>
<dbReference type="AlphaFoldDB" id="A0AAV7N5Y7"/>
<evidence type="ECO:0000313" key="2">
    <source>
        <dbReference type="EMBL" id="KAJ1108095.1"/>
    </source>
</evidence>
<feature type="region of interest" description="Disordered" evidence="1">
    <location>
        <begin position="1"/>
        <end position="41"/>
    </location>
</feature>
<comment type="caution">
    <text evidence="2">The sequence shown here is derived from an EMBL/GenBank/DDBJ whole genome shotgun (WGS) entry which is preliminary data.</text>
</comment>
<evidence type="ECO:0000256" key="1">
    <source>
        <dbReference type="SAM" id="MobiDB-lite"/>
    </source>
</evidence>
<evidence type="ECO:0000313" key="3">
    <source>
        <dbReference type="Proteomes" id="UP001066276"/>
    </source>
</evidence>
<reference evidence="2" key="1">
    <citation type="journal article" date="2022" name="bioRxiv">
        <title>Sequencing and chromosome-scale assembly of the giantPleurodeles waltlgenome.</title>
        <authorList>
            <person name="Brown T."/>
            <person name="Elewa A."/>
            <person name="Iarovenko S."/>
            <person name="Subramanian E."/>
            <person name="Araus A.J."/>
            <person name="Petzold A."/>
            <person name="Susuki M."/>
            <person name="Suzuki K.-i.T."/>
            <person name="Hayashi T."/>
            <person name="Toyoda A."/>
            <person name="Oliveira C."/>
            <person name="Osipova E."/>
            <person name="Leigh N.D."/>
            <person name="Simon A."/>
            <person name="Yun M.H."/>
        </authorList>
    </citation>
    <scope>NUCLEOTIDE SEQUENCE</scope>
    <source>
        <strain evidence="2">20211129_DDA</strain>
        <tissue evidence="2">Liver</tissue>
    </source>
</reference>